<dbReference type="PROSITE" id="PS51186">
    <property type="entry name" value="GNAT"/>
    <property type="match status" value="1"/>
</dbReference>
<dbReference type="AlphaFoldDB" id="A0A6C0BLG8"/>
<dbReference type="GO" id="GO:0016747">
    <property type="term" value="F:acyltransferase activity, transferring groups other than amino-acyl groups"/>
    <property type="evidence" value="ECO:0007669"/>
    <property type="project" value="InterPro"/>
</dbReference>
<evidence type="ECO:0000259" key="1">
    <source>
        <dbReference type="PROSITE" id="PS51186"/>
    </source>
</evidence>
<sequence length="158" mass="18206">MGILFEPIRQFLPNEKEIVFSLFKSIFDSSEVPYFDATWKGRSPSSVGLFSPRGELRGFALVVGNEIKYIGIAKRYQGRGYGSDLLHEVVQRTLHGVVRSVWLIPVDDPTVMNWYIKRGFALSSTRTLSSNDRQHRMVYRDYNTRSQKNIRNALPIFS</sequence>
<evidence type="ECO:0000313" key="2">
    <source>
        <dbReference type="EMBL" id="QHS92143.1"/>
    </source>
</evidence>
<dbReference type="Pfam" id="PF00583">
    <property type="entry name" value="Acetyltransf_1"/>
    <property type="match status" value="1"/>
</dbReference>
<feature type="domain" description="N-acetyltransferase" evidence="1">
    <location>
        <begin position="6"/>
        <end position="151"/>
    </location>
</feature>
<dbReference type="Gene3D" id="3.40.630.30">
    <property type="match status" value="1"/>
</dbReference>
<protein>
    <recommendedName>
        <fullName evidence="1">N-acetyltransferase domain-containing protein</fullName>
    </recommendedName>
</protein>
<dbReference type="InterPro" id="IPR000182">
    <property type="entry name" value="GNAT_dom"/>
</dbReference>
<dbReference type="CDD" id="cd04301">
    <property type="entry name" value="NAT_SF"/>
    <property type="match status" value="1"/>
</dbReference>
<name>A0A6C0BLG8_9ZZZZ</name>
<dbReference type="SUPFAM" id="SSF55729">
    <property type="entry name" value="Acyl-CoA N-acyltransferases (Nat)"/>
    <property type="match status" value="1"/>
</dbReference>
<accession>A0A6C0BLG8</accession>
<dbReference type="EMBL" id="MN739169">
    <property type="protein sequence ID" value="QHS92143.1"/>
    <property type="molecule type" value="Genomic_DNA"/>
</dbReference>
<reference evidence="2" key="1">
    <citation type="journal article" date="2020" name="Nature">
        <title>Giant virus diversity and host interactions through global metagenomics.</title>
        <authorList>
            <person name="Schulz F."/>
            <person name="Roux S."/>
            <person name="Paez-Espino D."/>
            <person name="Jungbluth S."/>
            <person name="Walsh D.A."/>
            <person name="Denef V.J."/>
            <person name="McMahon K.D."/>
            <person name="Konstantinidis K.T."/>
            <person name="Eloe-Fadrosh E.A."/>
            <person name="Kyrpides N.C."/>
            <person name="Woyke T."/>
        </authorList>
    </citation>
    <scope>NUCLEOTIDE SEQUENCE</scope>
    <source>
        <strain evidence="2">GVMAG-M-3300013285-6</strain>
    </source>
</reference>
<dbReference type="InterPro" id="IPR016181">
    <property type="entry name" value="Acyl_CoA_acyltransferase"/>
</dbReference>
<organism evidence="2">
    <name type="scientific">viral metagenome</name>
    <dbReference type="NCBI Taxonomy" id="1070528"/>
    <lineage>
        <taxon>unclassified sequences</taxon>
        <taxon>metagenomes</taxon>
        <taxon>organismal metagenomes</taxon>
    </lineage>
</organism>
<proteinExistence type="predicted"/>